<name>A0A1E8GPX0_9LACT</name>
<dbReference type="AlphaFoldDB" id="A0A1E8GPX0"/>
<gene>
    <name evidence="2" type="ORF">BG261_02870</name>
</gene>
<dbReference type="RefSeq" id="WP_070792055.1">
    <property type="nucleotide sequence ID" value="NZ_MKIR01000012.1"/>
</dbReference>
<reference evidence="3" key="1">
    <citation type="submission" date="2016-09" db="EMBL/GenBank/DDBJ databases">
        <title>Draft genome sequence of a novel species of the family Streptococcaceae isolated from flowers.</title>
        <authorList>
            <person name="Chuah L.-O."/>
            <person name="Yap K.-P."/>
            <person name="Thong K.L."/>
            <person name="Liong M.T."/>
            <person name="Ahmad R."/>
            <person name="Rusul G."/>
        </authorList>
    </citation>
    <scope>NUCLEOTIDE SEQUENCE [LARGE SCALE GENOMIC DNA]</scope>
    <source>
        <strain evidence="3">DF1</strain>
    </source>
</reference>
<organism evidence="2 3">
    <name type="scientific">Floricoccus tropicus</name>
    <dbReference type="NCBI Taxonomy" id="1859473"/>
    <lineage>
        <taxon>Bacteria</taxon>
        <taxon>Bacillati</taxon>
        <taxon>Bacillota</taxon>
        <taxon>Bacilli</taxon>
        <taxon>Lactobacillales</taxon>
        <taxon>Streptococcaceae</taxon>
        <taxon>Floricoccus</taxon>
    </lineage>
</organism>
<accession>A0A1E8GPX0</accession>
<evidence type="ECO:0000259" key="1">
    <source>
        <dbReference type="Pfam" id="PF23343"/>
    </source>
</evidence>
<keyword evidence="3" id="KW-1185">Reference proteome</keyword>
<protein>
    <recommendedName>
        <fullName evidence="1">Replication-associated protein ORF2/G2P domain-containing protein</fullName>
    </recommendedName>
</protein>
<dbReference type="OrthoDB" id="1733540at2"/>
<sequence length="284" mass="34209">MFMRNVTRLAGDNYKESVILGKDQKVDFVRDGKPRKRKEDISRPVQRNLNYRNAQTWFRLNAITNFSNGDLFGTLTYDDDFLPETIEDAEKELRLFIKRVNRARAKRNIEPVKYMAVIEGRYEKRLHHHFIMDNKLSRDEIESLWCKGRGKNKLSLGIANVRRISKQRVYGKYVPGIEVIAAYLTKEFKQENRKGKRKWFASKGNMKKPVTARTQNFKYTRSMIDKWIANDEVVEQLEKNNQDWELIEFERVNPETNQKELVKYDYRYDEFRGPRLYYRMRRRI</sequence>
<dbReference type="EMBL" id="MKIR01000012">
    <property type="protein sequence ID" value="OFI49538.1"/>
    <property type="molecule type" value="Genomic_DNA"/>
</dbReference>
<dbReference type="InterPro" id="IPR056906">
    <property type="entry name" value="ORF2/G2P_dom"/>
</dbReference>
<dbReference type="STRING" id="1859473.BG261_02870"/>
<evidence type="ECO:0000313" key="3">
    <source>
        <dbReference type="Proteomes" id="UP000178622"/>
    </source>
</evidence>
<comment type="caution">
    <text evidence="2">The sequence shown here is derived from an EMBL/GenBank/DDBJ whole genome shotgun (WGS) entry which is preliminary data.</text>
</comment>
<feature type="domain" description="Replication-associated protein ORF2/G2P" evidence="1">
    <location>
        <begin position="71"/>
        <end position="151"/>
    </location>
</feature>
<proteinExistence type="predicted"/>
<dbReference type="Pfam" id="PF23343">
    <property type="entry name" value="REP_ORF2-G2P"/>
    <property type="match status" value="1"/>
</dbReference>
<evidence type="ECO:0000313" key="2">
    <source>
        <dbReference type="EMBL" id="OFI49538.1"/>
    </source>
</evidence>
<dbReference type="Proteomes" id="UP000178622">
    <property type="component" value="Unassembled WGS sequence"/>
</dbReference>